<reference evidence="1 2" key="1">
    <citation type="journal article" date="2019" name="Int. J. Syst. Evol. Microbiol.">
        <title>The Global Catalogue of Microorganisms (GCM) 10K type strain sequencing project: providing services to taxonomists for standard genome sequencing and annotation.</title>
        <authorList>
            <consortium name="The Broad Institute Genomics Platform"/>
            <consortium name="The Broad Institute Genome Sequencing Center for Infectious Disease"/>
            <person name="Wu L."/>
            <person name="Ma J."/>
        </authorList>
    </citation>
    <scope>NUCLEOTIDE SEQUENCE [LARGE SCALE GENOMIC DNA]</scope>
    <source>
        <strain evidence="1 2">CGMCC 1.12563</strain>
    </source>
</reference>
<keyword evidence="2" id="KW-1185">Reference proteome</keyword>
<dbReference type="Gene3D" id="1.10.150.240">
    <property type="entry name" value="Putative phosphatase, domain 2"/>
    <property type="match status" value="1"/>
</dbReference>
<dbReference type="GO" id="GO:0016787">
    <property type="term" value="F:hydrolase activity"/>
    <property type="evidence" value="ECO:0007669"/>
    <property type="project" value="UniProtKB-KW"/>
</dbReference>
<keyword evidence="1" id="KW-0378">Hydrolase</keyword>
<dbReference type="InterPro" id="IPR023198">
    <property type="entry name" value="PGP-like_dom2"/>
</dbReference>
<dbReference type="Pfam" id="PF13419">
    <property type="entry name" value="HAD_2"/>
    <property type="match status" value="1"/>
</dbReference>
<dbReference type="PANTHER" id="PTHR43434:SF1">
    <property type="entry name" value="PHOSPHOGLYCOLATE PHOSPHATASE"/>
    <property type="match status" value="1"/>
</dbReference>
<organism evidence="1 2">
    <name type="scientific">Halomarina rubra</name>
    <dbReference type="NCBI Taxonomy" id="2071873"/>
    <lineage>
        <taxon>Archaea</taxon>
        <taxon>Methanobacteriati</taxon>
        <taxon>Methanobacteriota</taxon>
        <taxon>Stenosarchaea group</taxon>
        <taxon>Halobacteria</taxon>
        <taxon>Halobacteriales</taxon>
        <taxon>Natronomonadaceae</taxon>
        <taxon>Halomarina</taxon>
    </lineage>
</organism>
<accession>A0ABD6AYR2</accession>
<dbReference type="PANTHER" id="PTHR43434">
    <property type="entry name" value="PHOSPHOGLYCOLATE PHOSPHATASE"/>
    <property type="match status" value="1"/>
</dbReference>
<protein>
    <submittedName>
        <fullName evidence="1">HAD family hydrolase</fullName>
        <ecNumber evidence="1">3.-.-.-</ecNumber>
    </submittedName>
</protein>
<sequence length="181" mass="19778">MTPTPPDEAGHYDAVVYDLDGTLVRLLVDWSRVATDVAATLRERGATPPDDLWAMLQHAKETGHHDAVEAVIADHERDGARRSERLPRADDLPLSVPVGVCSLNCAAACRIALDTHGLDDHVRVVVGRDSVATEKPDPEPLLATVRALDATPERTLFVGDSERDERTARRAGTAFEWVETE</sequence>
<dbReference type="SUPFAM" id="SSF56784">
    <property type="entry name" value="HAD-like"/>
    <property type="match status" value="1"/>
</dbReference>
<dbReference type="Proteomes" id="UP001597187">
    <property type="component" value="Unassembled WGS sequence"/>
</dbReference>
<dbReference type="InterPro" id="IPR050155">
    <property type="entry name" value="HAD-like_hydrolase_sf"/>
</dbReference>
<evidence type="ECO:0000313" key="2">
    <source>
        <dbReference type="Proteomes" id="UP001597187"/>
    </source>
</evidence>
<dbReference type="AlphaFoldDB" id="A0ABD6AYR2"/>
<dbReference type="InterPro" id="IPR023214">
    <property type="entry name" value="HAD_sf"/>
</dbReference>
<dbReference type="EMBL" id="JBHUDC010000008">
    <property type="protein sequence ID" value="MFD1515070.1"/>
    <property type="molecule type" value="Genomic_DNA"/>
</dbReference>
<name>A0ABD6AYR2_9EURY</name>
<dbReference type="InterPro" id="IPR041492">
    <property type="entry name" value="HAD_2"/>
</dbReference>
<dbReference type="EC" id="3.-.-.-" evidence="1"/>
<comment type="caution">
    <text evidence="1">The sequence shown here is derived from an EMBL/GenBank/DDBJ whole genome shotgun (WGS) entry which is preliminary data.</text>
</comment>
<proteinExistence type="predicted"/>
<dbReference type="InterPro" id="IPR036412">
    <property type="entry name" value="HAD-like_sf"/>
</dbReference>
<dbReference type="Gene3D" id="3.40.50.1000">
    <property type="entry name" value="HAD superfamily/HAD-like"/>
    <property type="match status" value="1"/>
</dbReference>
<dbReference type="RefSeq" id="WP_250874994.1">
    <property type="nucleotide sequence ID" value="NZ_JALXFV010000008.1"/>
</dbReference>
<evidence type="ECO:0000313" key="1">
    <source>
        <dbReference type="EMBL" id="MFD1515070.1"/>
    </source>
</evidence>
<gene>
    <name evidence="1" type="ORF">ACFSBT_17450</name>
</gene>